<protein>
    <recommendedName>
        <fullName evidence="3">molybdopterin molybdotransferase</fullName>
        <ecNumber evidence="3">2.10.1.1</ecNumber>
    </recommendedName>
</protein>
<dbReference type="InterPro" id="IPR036425">
    <property type="entry name" value="MoaB/Mog-like_dom_sf"/>
</dbReference>
<dbReference type="SUPFAM" id="SSF53218">
    <property type="entry name" value="Molybdenum cofactor biosynthesis proteins"/>
    <property type="match status" value="1"/>
</dbReference>
<evidence type="ECO:0000256" key="1">
    <source>
        <dbReference type="ARBA" id="ARBA00001946"/>
    </source>
</evidence>
<dbReference type="Gene3D" id="2.170.190.11">
    <property type="entry name" value="Molybdopterin biosynthesis moea protein, domain 3"/>
    <property type="match status" value="1"/>
</dbReference>
<dbReference type="InterPro" id="IPR036135">
    <property type="entry name" value="MoeA_linker/N_sf"/>
</dbReference>
<keyword evidence="4" id="KW-0500">Molybdenum</keyword>
<organism evidence="11">
    <name type="scientific">marine sediment metagenome</name>
    <dbReference type="NCBI Taxonomy" id="412755"/>
    <lineage>
        <taxon>unclassified sequences</taxon>
        <taxon>metagenomes</taxon>
        <taxon>ecological metagenomes</taxon>
    </lineage>
</organism>
<evidence type="ECO:0000256" key="3">
    <source>
        <dbReference type="ARBA" id="ARBA00013269"/>
    </source>
</evidence>
<evidence type="ECO:0000256" key="2">
    <source>
        <dbReference type="ARBA" id="ARBA00005046"/>
    </source>
</evidence>
<dbReference type="InterPro" id="IPR038987">
    <property type="entry name" value="MoeA-like"/>
</dbReference>
<dbReference type="CDD" id="cd00887">
    <property type="entry name" value="MoeA"/>
    <property type="match status" value="1"/>
</dbReference>
<evidence type="ECO:0000256" key="5">
    <source>
        <dbReference type="ARBA" id="ARBA00022679"/>
    </source>
</evidence>
<evidence type="ECO:0000256" key="4">
    <source>
        <dbReference type="ARBA" id="ARBA00022505"/>
    </source>
</evidence>
<evidence type="ECO:0000256" key="9">
    <source>
        <dbReference type="ARBA" id="ARBA00047317"/>
    </source>
</evidence>
<comment type="caution">
    <text evidence="11">The sequence shown here is derived from an EMBL/GenBank/DDBJ whole genome shotgun (WGS) entry which is preliminary data.</text>
</comment>
<dbReference type="EMBL" id="BART01006522">
    <property type="protein sequence ID" value="GAG65088.1"/>
    <property type="molecule type" value="Genomic_DNA"/>
</dbReference>
<dbReference type="PANTHER" id="PTHR10192">
    <property type="entry name" value="MOLYBDOPTERIN BIOSYNTHESIS PROTEIN"/>
    <property type="match status" value="1"/>
</dbReference>
<gene>
    <name evidence="11" type="ORF">S01H4_14879</name>
</gene>
<keyword evidence="7" id="KW-0460">Magnesium</keyword>
<proteinExistence type="predicted"/>
<comment type="cofactor">
    <cofactor evidence="1">
        <name>Mg(2+)</name>
        <dbReference type="ChEBI" id="CHEBI:18420"/>
    </cofactor>
</comment>
<dbReference type="SUPFAM" id="SSF63882">
    <property type="entry name" value="MoeA N-terminal region -like"/>
    <property type="match status" value="1"/>
</dbReference>
<comment type="pathway">
    <text evidence="2">Cofactor biosynthesis; molybdopterin biosynthesis.</text>
</comment>
<dbReference type="Gene3D" id="3.40.980.10">
    <property type="entry name" value="MoaB/Mog-like domain"/>
    <property type="match status" value="1"/>
</dbReference>
<dbReference type="GO" id="GO:0061599">
    <property type="term" value="F:molybdopterin molybdotransferase activity"/>
    <property type="evidence" value="ECO:0007669"/>
    <property type="project" value="UniProtKB-EC"/>
</dbReference>
<dbReference type="SMART" id="SM00852">
    <property type="entry name" value="MoCF_biosynth"/>
    <property type="match status" value="1"/>
</dbReference>
<dbReference type="GO" id="GO:0005829">
    <property type="term" value="C:cytosol"/>
    <property type="evidence" value="ECO:0007669"/>
    <property type="project" value="TreeGrafter"/>
</dbReference>
<dbReference type="NCBIfam" id="TIGR00177">
    <property type="entry name" value="molyb_syn"/>
    <property type="match status" value="1"/>
</dbReference>
<accession>X0ZX90</accession>
<feature type="domain" description="MoaB/Mog" evidence="10">
    <location>
        <begin position="130"/>
        <end position="268"/>
    </location>
</feature>
<dbReference type="Pfam" id="PF00994">
    <property type="entry name" value="MoCF_biosynth"/>
    <property type="match status" value="1"/>
</dbReference>
<sequence>MDGYAVRAIDIKGAEKSYPIRLVLMGEDIPAGRIPKSTVNPGFCMPIMTGAPLPEGADSVVMKEDTQRDAQSVMVFREIEKGENVRYRGEDIKSGSTVFRKGDSINPGTIGVLASLGKSEVKVYGPPVIGVLATGDEIIGIDEKLVAGKVRDSNSYSLSAQIKEMGIEYRRFGKAPDDEVLLLKKIKEALGECDILLLSGGISAGDYDLVKDTLEGMGAKLNFWKVNQKPGKPLAFFEYGDKYIFALPGNPVSVMICFEMYVRPMIRKSMGICNLLRPTKTPVGIPRSMEKNTALPETFIVRKSISYTSLSPVNMRIKACFIPSQIISID</sequence>
<evidence type="ECO:0000256" key="7">
    <source>
        <dbReference type="ARBA" id="ARBA00022842"/>
    </source>
</evidence>
<keyword evidence="8" id="KW-0501">Molybdenum cofactor biosynthesis</keyword>
<name>X0ZX90_9ZZZZ</name>
<evidence type="ECO:0000259" key="10">
    <source>
        <dbReference type="SMART" id="SM00852"/>
    </source>
</evidence>
<dbReference type="GO" id="GO:0046872">
    <property type="term" value="F:metal ion binding"/>
    <property type="evidence" value="ECO:0007669"/>
    <property type="project" value="UniProtKB-KW"/>
</dbReference>
<reference evidence="11" key="1">
    <citation type="journal article" date="2014" name="Front. Microbiol.">
        <title>High frequency of phylogenetically diverse reductive dehalogenase-homologous genes in deep subseafloor sedimentary metagenomes.</title>
        <authorList>
            <person name="Kawai M."/>
            <person name="Futagami T."/>
            <person name="Toyoda A."/>
            <person name="Takaki Y."/>
            <person name="Nishi S."/>
            <person name="Hori S."/>
            <person name="Arai W."/>
            <person name="Tsubouchi T."/>
            <person name="Morono Y."/>
            <person name="Uchiyama I."/>
            <person name="Ito T."/>
            <person name="Fujiyama A."/>
            <person name="Inagaki F."/>
            <person name="Takami H."/>
        </authorList>
    </citation>
    <scope>NUCLEOTIDE SEQUENCE</scope>
    <source>
        <strain evidence="11">Expedition CK06-06</strain>
    </source>
</reference>
<comment type="catalytic activity">
    <reaction evidence="9">
        <text>adenylyl-molybdopterin + molybdate = Mo-molybdopterin + AMP + H(+)</text>
        <dbReference type="Rhea" id="RHEA:35047"/>
        <dbReference type="ChEBI" id="CHEBI:15378"/>
        <dbReference type="ChEBI" id="CHEBI:36264"/>
        <dbReference type="ChEBI" id="CHEBI:62727"/>
        <dbReference type="ChEBI" id="CHEBI:71302"/>
        <dbReference type="ChEBI" id="CHEBI:456215"/>
        <dbReference type="EC" id="2.10.1.1"/>
    </reaction>
</comment>
<dbReference type="InterPro" id="IPR001453">
    <property type="entry name" value="MoaB/Mog_dom"/>
</dbReference>
<dbReference type="InterPro" id="IPR005110">
    <property type="entry name" value="MoeA_linker/N"/>
</dbReference>
<dbReference type="AlphaFoldDB" id="X0ZX90"/>
<evidence type="ECO:0000256" key="8">
    <source>
        <dbReference type="ARBA" id="ARBA00023150"/>
    </source>
</evidence>
<dbReference type="PANTHER" id="PTHR10192:SF5">
    <property type="entry name" value="GEPHYRIN"/>
    <property type="match status" value="1"/>
</dbReference>
<evidence type="ECO:0000256" key="6">
    <source>
        <dbReference type="ARBA" id="ARBA00022723"/>
    </source>
</evidence>
<keyword evidence="6" id="KW-0479">Metal-binding</keyword>
<dbReference type="NCBIfam" id="NF045515">
    <property type="entry name" value="Glp_gephyrin"/>
    <property type="match status" value="1"/>
</dbReference>
<dbReference type="GO" id="GO:0006777">
    <property type="term" value="P:Mo-molybdopterin cofactor biosynthetic process"/>
    <property type="evidence" value="ECO:0007669"/>
    <property type="project" value="UniProtKB-KW"/>
</dbReference>
<dbReference type="Pfam" id="PF03453">
    <property type="entry name" value="MoeA_N"/>
    <property type="match status" value="1"/>
</dbReference>
<evidence type="ECO:0000313" key="11">
    <source>
        <dbReference type="EMBL" id="GAG65088.1"/>
    </source>
</evidence>
<dbReference type="Gene3D" id="3.90.105.10">
    <property type="entry name" value="Molybdopterin biosynthesis moea protein, domain 2"/>
    <property type="match status" value="1"/>
</dbReference>
<dbReference type="FunFam" id="3.40.980.10:FF:000004">
    <property type="entry name" value="Molybdopterin molybdenumtransferase"/>
    <property type="match status" value="1"/>
</dbReference>
<dbReference type="EC" id="2.10.1.1" evidence="3"/>
<keyword evidence="5" id="KW-0808">Transferase</keyword>